<name>A0A7R8W3C2_9CRUS</name>
<evidence type="ECO:0000256" key="1">
    <source>
        <dbReference type="SAM" id="MobiDB-lite"/>
    </source>
</evidence>
<reference evidence="2" key="1">
    <citation type="submission" date="2020-11" db="EMBL/GenBank/DDBJ databases">
        <authorList>
            <person name="Tran Van P."/>
        </authorList>
    </citation>
    <scope>NUCLEOTIDE SEQUENCE</scope>
</reference>
<evidence type="ECO:0000313" key="2">
    <source>
        <dbReference type="EMBL" id="CAD7224058.1"/>
    </source>
</evidence>
<feature type="region of interest" description="Disordered" evidence="1">
    <location>
        <begin position="1"/>
        <end position="39"/>
    </location>
</feature>
<dbReference type="AlphaFoldDB" id="A0A7R8W3C2"/>
<organism evidence="2">
    <name type="scientific">Cyprideis torosa</name>
    <dbReference type="NCBI Taxonomy" id="163714"/>
    <lineage>
        <taxon>Eukaryota</taxon>
        <taxon>Metazoa</taxon>
        <taxon>Ecdysozoa</taxon>
        <taxon>Arthropoda</taxon>
        <taxon>Crustacea</taxon>
        <taxon>Oligostraca</taxon>
        <taxon>Ostracoda</taxon>
        <taxon>Podocopa</taxon>
        <taxon>Podocopida</taxon>
        <taxon>Cytherocopina</taxon>
        <taxon>Cytheroidea</taxon>
        <taxon>Cytherideidae</taxon>
        <taxon>Cyprideis</taxon>
    </lineage>
</organism>
<protein>
    <submittedName>
        <fullName evidence="2">Uncharacterized protein</fullName>
    </submittedName>
</protein>
<dbReference type="OrthoDB" id="8932515at2759"/>
<accession>A0A7R8W3C2</accession>
<gene>
    <name evidence="2" type="ORF">CTOB1V02_LOCUS2028</name>
</gene>
<dbReference type="EMBL" id="OB660300">
    <property type="protein sequence ID" value="CAD7224058.1"/>
    <property type="molecule type" value="Genomic_DNA"/>
</dbReference>
<proteinExistence type="predicted"/>
<sequence>MVLHKGTGACPGERSAKREQPVYPSTSDGTDDLFNSWKKNTESQNNSASIVVQEGSIVHLPCRVTHVGDAVRTVIVDLIQSENAVIVDLIQSENPVFVDLIQSENSVIVDLIQSENPVIVDLIQSENPVIVDLIQSENPVIVDLIQSENPVIVDSTSFSLKIQL</sequence>